<evidence type="ECO:0000256" key="6">
    <source>
        <dbReference type="ARBA" id="ARBA00034482"/>
    </source>
</evidence>
<dbReference type="GO" id="GO:0072659">
    <property type="term" value="P:protein localization to plasma membrane"/>
    <property type="evidence" value="ECO:0007669"/>
    <property type="project" value="TreeGrafter"/>
</dbReference>
<dbReference type="Pfam" id="PF09790">
    <property type="entry name" value="Hyccin"/>
    <property type="match status" value="1"/>
</dbReference>
<dbReference type="GO" id="GO:0046854">
    <property type="term" value="P:phosphatidylinositol phosphate biosynthetic process"/>
    <property type="evidence" value="ECO:0007669"/>
    <property type="project" value="TreeGrafter"/>
</dbReference>
<dbReference type="EMBL" id="AAZO01002050">
    <property type="status" value="NOT_ANNOTATED_CDS"/>
    <property type="molecule type" value="Genomic_DNA"/>
</dbReference>
<dbReference type="AlphaFoldDB" id="E0VG94"/>
<dbReference type="KEGG" id="phu:Phum_PHUM176650"/>
<reference evidence="8" key="2">
    <citation type="submission" date="2007-04" db="EMBL/GenBank/DDBJ databases">
        <title>The genome of the human body louse.</title>
        <authorList>
            <consortium name="The Human Body Louse Genome Consortium"/>
            <person name="Kirkness E."/>
            <person name="Walenz B."/>
            <person name="Hass B."/>
            <person name="Bruggner R."/>
            <person name="Strausberg R."/>
        </authorList>
    </citation>
    <scope>NUCLEOTIDE SEQUENCE</scope>
    <source>
        <strain evidence="8">USDA</strain>
    </source>
</reference>
<evidence type="ECO:0000313" key="10">
    <source>
        <dbReference type="Proteomes" id="UP000009046"/>
    </source>
</evidence>
<dbReference type="GO" id="GO:0005829">
    <property type="term" value="C:cytosol"/>
    <property type="evidence" value="ECO:0007669"/>
    <property type="project" value="UniProtKB-SubCell"/>
</dbReference>
<evidence type="ECO:0000256" key="1">
    <source>
        <dbReference type="ARBA" id="ARBA00004236"/>
    </source>
</evidence>
<evidence type="ECO:0000256" key="5">
    <source>
        <dbReference type="ARBA" id="ARBA00023136"/>
    </source>
</evidence>
<reference evidence="9" key="3">
    <citation type="submission" date="2020-05" db="UniProtKB">
        <authorList>
            <consortium name="EnsemblMetazoa"/>
        </authorList>
    </citation>
    <scope>IDENTIFICATION</scope>
    <source>
        <strain evidence="9">USDA</strain>
    </source>
</reference>
<comment type="subcellular location">
    <subcellularLocation>
        <location evidence="1">Cell membrane</location>
    </subcellularLocation>
    <subcellularLocation>
        <location evidence="2">Cytoplasm</location>
        <location evidence="2">Cytosol</location>
    </subcellularLocation>
</comment>
<dbReference type="OrthoDB" id="18937at2759"/>
<evidence type="ECO:0000313" key="9">
    <source>
        <dbReference type="EnsemblMetazoa" id="PHUM176650-PA"/>
    </source>
</evidence>
<comment type="similarity">
    <text evidence="6">Belongs to the Hyccin family.</text>
</comment>
<dbReference type="EMBL" id="DS235133">
    <property type="protein sequence ID" value="EEB12400.1"/>
    <property type="molecule type" value="Genomic_DNA"/>
</dbReference>
<dbReference type="CTD" id="8236793"/>
<dbReference type="eggNOG" id="KOG4688">
    <property type="taxonomic scope" value="Eukaryota"/>
</dbReference>
<dbReference type="PANTHER" id="PTHR31220">
    <property type="entry name" value="HYCCIN RELATED"/>
    <property type="match status" value="1"/>
</dbReference>
<name>E0VG94_PEDHC</name>
<reference evidence="8" key="1">
    <citation type="submission" date="2007-04" db="EMBL/GenBank/DDBJ databases">
        <title>Annotation of Pediculus humanus corporis strain USDA.</title>
        <authorList>
            <person name="Kirkness E."/>
            <person name="Hannick L."/>
            <person name="Hass B."/>
            <person name="Bruggner R."/>
            <person name="Lawson D."/>
            <person name="Bidwell S."/>
            <person name="Joardar V."/>
            <person name="Caler E."/>
            <person name="Walenz B."/>
            <person name="Inman J."/>
            <person name="Schobel S."/>
            <person name="Galinsky K."/>
            <person name="Amedeo P."/>
            <person name="Strausberg R."/>
        </authorList>
    </citation>
    <scope>NUCLEOTIDE SEQUENCE</scope>
    <source>
        <strain evidence="8">USDA</strain>
    </source>
</reference>
<dbReference type="EnsemblMetazoa" id="PHUM176650-RA">
    <property type="protein sequence ID" value="PHUM176650-PA"/>
    <property type="gene ID" value="PHUM176650"/>
</dbReference>
<evidence type="ECO:0000313" key="8">
    <source>
        <dbReference type="EMBL" id="EEB12400.1"/>
    </source>
</evidence>
<dbReference type="PANTHER" id="PTHR31220:SF1">
    <property type="entry name" value="GH21176P"/>
    <property type="match status" value="1"/>
</dbReference>
<organism>
    <name type="scientific">Pediculus humanus subsp. corporis</name>
    <name type="common">Body louse</name>
    <dbReference type="NCBI Taxonomy" id="121224"/>
    <lineage>
        <taxon>Eukaryota</taxon>
        <taxon>Metazoa</taxon>
        <taxon>Ecdysozoa</taxon>
        <taxon>Arthropoda</taxon>
        <taxon>Hexapoda</taxon>
        <taxon>Insecta</taxon>
        <taxon>Pterygota</taxon>
        <taxon>Neoptera</taxon>
        <taxon>Paraneoptera</taxon>
        <taxon>Psocodea</taxon>
        <taxon>Troctomorpha</taxon>
        <taxon>Phthiraptera</taxon>
        <taxon>Anoplura</taxon>
        <taxon>Pediculidae</taxon>
        <taxon>Pediculus</taxon>
    </lineage>
</organism>
<dbReference type="FunCoup" id="E0VG94">
    <property type="interactions" value="821"/>
</dbReference>
<dbReference type="VEuPathDB" id="VectorBase:PHUM176650"/>
<dbReference type="GeneID" id="8236793"/>
<dbReference type="GO" id="GO:0005886">
    <property type="term" value="C:plasma membrane"/>
    <property type="evidence" value="ECO:0007669"/>
    <property type="project" value="UniProtKB-SubCell"/>
</dbReference>
<dbReference type="InterPro" id="IPR018619">
    <property type="entry name" value="Hyccin"/>
</dbReference>
<dbReference type="Proteomes" id="UP000009046">
    <property type="component" value="Unassembled WGS sequence"/>
</dbReference>
<gene>
    <name evidence="9" type="primary">8236793</name>
    <name evidence="8" type="ORF">Phum_PHUM176650</name>
</gene>
<dbReference type="InParanoid" id="E0VG94"/>
<dbReference type="STRING" id="121224.E0VG94"/>
<sequence>MDEQIIQDWLAESLPTSSDDISRYASSLKHNTDLIRTLFFILDEHKKFHSLIEPISKQLFNFYRSKEPELKIFTLQFLPNLIYMYLNSVSKGDKKSYHSVETLLIGIYNLEVVDDTGQPSVVTFRLPSLAQASIFHEPMSLAHVSLTESALRRLEECNTKLISWGPHPQIELLNAQNRLRTITKLLFIYNRHIGLFNKLSLNYLCSVSSRLASQGFNTNISKPKIPNSEGSKYEKTTRIPVSFQFFLELLCGLYYAMYNGYGQLAMKAVEDVYNRSCYECYSNVIAVANAIKNSSQVTSSSKDNEGPMGISVALSPTTTTVTTVNKFMITNASFRTKKLPDDIPIIQKQDSATDSDVTKPPLTSITEEKEDTGFSLRGSSGRSKNAMAKNLQKLGIGKKLKDRDSKTSSKSLTGMSNSGPDNNKKTTTVHSSSIKEKLTQKSSGSLQNGDFSIPDGSSHNSVGQKKTIENGSVTEETGDGGKDNEGGDVNYEYQPGLLSDTVDNHTPSSSNEETIGLFGTIKNTEEKPFTRVSSV</sequence>
<keyword evidence="5" id="KW-0472">Membrane</keyword>
<evidence type="ECO:0000256" key="3">
    <source>
        <dbReference type="ARBA" id="ARBA00022475"/>
    </source>
</evidence>
<evidence type="ECO:0000256" key="2">
    <source>
        <dbReference type="ARBA" id="ARBA00004514"/>
    </source>
</evidence>
<evidence type="ECO:0000256" key="7">
    <source>
        <dbReference type="SAM" id="MobiDB-lite"/>
    </source>
</evidence>
<feature type="compositionally biased region" description="Polar residues" evidence="7">
    <location>
        <begin position="504"/>
        <end position="513"/>
    </location>
</feature>
<keyword evidence="4" id="KW-0963">Cytoplasm</keyword>
<dbReference type="RefSeq" id="XP_002425138.1">
    <property type="nucleotide sequence ID" value="XM_002425093.1"/>
</dbReference>
<keyword evidence="3" id="KW-1003">Cell membrane</keyword>
<proteinExistence type="inferred from homology"/>
<feature type="compositionally biased region" description="Polar residues" evidence="7">
    <location>
        <begin position="348"/>
        <end position="365"/>
    </location>
</feature>
<dbReference type="HOGENOM" id="CLU_027457_4_0_1"/>
<feature type="compositionally biased region" description="Polar residues" evidence="7">
    <location>
        <begin position="408"/>
        <end position="432"/>
    </location>
</feature>
<feature type="compositionally biased region" description="Polar residues" evidence="7">
    <location>
        <begin position="440"/>
        <end position="475"/>
    </location>
</feature>
<feature type="region of interest" description="Disordered" evidence="7">
    <location>
        <begin position="345"/>
        <end position="535"/>
    </location>
</feature>
<accession>E0VG94</accession>
<protein>
    <submittedName>
        <fullName evidence="8 9">Down-regulated by CTNNB1 protein A, putative</fullName>
    </submittedName>
</protein>
<dbReference type="OMA" id="IQIASEW"/>
<evidence type="ECO:0000256" key="4">
    <source>
        <dbReference type="ARBA" id="ARBA00022490"/>
    </source>
</evidence>
<keyword evidence="10" id="KW-1185">Reference proteome</keyword>